<evidence type="ECO:0000256" key="2">
    <source>
        <dbReference type="ARBA" id="ARBA00022692"/>
    </source>
</evidence>
<feature type="transmembrane region" description="Helical" evidence="5">
    <location>
        <begin position="237"/>
        <end position="256"/>
    </location>
</feature>
<evidence type="ECO:0000256" key="3">
    <source>
        <dbReference type="ARBA" id="ARBA00022989"/>
    </source>
</evidence>
<dbReference type="InterPro" id="IPR020846">
    <property type="entry name" value="MFS_dom"/>
</dbReference>
<evidence type="ECO:0000259" key="6">
    <source>
        <dbReference type="PROSITE" id="PS50850"/>
    </source>
</evidence>
<sequence>MHVNLKRRIAVNSLFFLSGLCFSSWASRIPDIKVKLGLSEGELGALLLSKPVGSLVAMPVAGWLVTKFGSRSIGILAAFVYPVVLLAMGWASSFWALALALAAFGMCGNMYNISVNTQAIGIEQLYGKTIMASFHGVWSLAGFTGGMLGALMIGLDIKPELHFLMVAMLAFGVVLIASRFMLTQDARKNSGSMTFRDVDPWLLRIGLIAFCGMLCEGCMFDWSGVYFQKVVKADSGLVAAGYIAFMSTMALGRFVSDRLTDRMGAVKTYQVSSILICAGLLIAVILPNLVTAIAGFLLVGFGTSSVIPLSYSRAGRGSNLSPGIAIAIVASIGYFGFLIGPPFIGFIAETFNLRVSFACIALVGATIGLLATKSFTPQLQPQLQVK</sequence>
<name>A0ABT8R5D2_9BACT</name>
<feature type="transmembrane region" description="Helical" evidence="5">
    <location>
        <begin position="353"/>
        <end position="372"/>
    </location>
</feature>
<dbReference type="SUPFAM" id="SSF103473">
    <property type="entry name" value="MFS general substrate transporter"/>
    <property type="match status" value="1"/>
</dbReference>
<feature type="transmembrane region" description="Helical" evidence="5">
    <location>
        <begin position="94"/>
        <end position="113"/>
    </location>
</feature>
<reference evidence="7" key="1">
    <citation type="submission" date="2023-07" db="EMBL/GenBank/DDBJ databases">
        <title>The genome sequence of Rhodocytophaga aerolata KACC 12507.</title>
        <authorList>
            <person name="Zhang X."/>
        </authorList>
    </citation>
    <scope>NUCLEOTIDE SEQUENCE</scope>
    <source>
        <strain evidence="7">KACC 12507</strain>
    </source>
</reference>
<dbReference type="PANTHER" id="PTHR23514">
    <property type="entry name" value="BYPASS OF STOP CODON PROTEIN 6"/>
    <property type="match status" value="1"/>
</dbReference>
<evidence type="ECO:0000313" key="8">
    <source>
        <dbReference type="Proteomes" id="UP001168528"/>
    </source>
</evidence>
<feature type="transmembrane region" description="Helical" evidence="5">
    <location>
        <begin position="44"/>
        <end position="65"/>
    </location>
</feature>
<proteinExistence type="predicted"/>
<protein>
    <submittedName>
        <fullName evidence="7">MFS transporter</fullName>
    </submittedName>
</protein>
<dbReference type="CDD" id="cd17393">
    <property type="entry name" value="MFS_MosC_like"/>
    <property type="match status" value="1"/>
</dbReference>
<dbReference type="InterPro" id="IPR011701">
    <property type="entry name" value="MFS"/>
</dbReference>
<evidence type="ECO:0000256" key="1">
    <source>
        <dbReference type="ARBA" id="ARBA00004141"/>
    </source>
</evidence>
<dbReference type="Proteomes" id="UP001168528">
    <property type="component" value="Unassembled WGS sequence"/>
</dbReference>
<dbReference type="EMBL" id="JAUKPO010000006">
    <property type="protein sequence ID" value="MDO1447302.1"/>
    <property type="molecule type" value="Genomic_DNA"/>
</dbReference>
<feature type="transmembrane region" description="Helical" evidence="5">
    <location>
        <begin position="72"/>
        <end position="88"/>
    </location>
</feature>
<comment type="subcellular location">
    <subcellularLocation>
        <location evidence="1">Membrane</location>
        <topology evidence="1">Multi-pass membrane protein</topology>
    </subcellularLocation>
</comment>
<feature type="domain" description="Major facilitator superfamily (MFS) profile" evidence="6">
    <location>
        <begin position="7"/>
        <end position="376"/>
    </location>
</feature>
<keyword evidence="2 5" id="KW-0812">Transmembrane</keyword>
<dbReference type="PROSITE" id="PS50850">
    <property type="entry name" value="MFS"/>
    <property type="match status" value="1"/>
</dbReference>
<gene>
    <name evidence="7" type="ORF">Q0590_13620</name>
</gene>
<dbReference type="Pfam" id="PF07690">
    <property type="entry name" value="MFS_1"/>
    <property type="match status" value="1"/>
</dbReference>
<dbReference type="RefSeq" id="WP_302038102.1">
    <property type="nucleotide sequence ID" value="NZ_JAUKPO010000006.1"/>
</dbReference>
<dbReference type="InterPro" id="IPR036259">
    <property type="entry name" value="MFS_trans_sf"/>
</dbReference>
<dbReference type="PANTHER" id="PTHR23514:SF13">
    <property type="entry name" value="INNER MEMBRANE PROTEIN YBJJ"/>
    <property type="match status" value="1"/>
</dbReference>
<dbReference type="InterPro" id="IPR051788">
    <property type="entry name" value="MFS_Transporter"/>
</dbReference>
<feature type="transmembrane region" description="Helical" evidence="5">
    <location>
        <begin position="323"/>
        <end position="347"/>
    </location>
</feature>
<organism evidence="7 8">
    <name type="scientific">Rhodocytophaga aerolata</name>
    <dbReference type="NCBI Taxonomy" id="455078"/>
    <lineage>
        <taxon>Bacteria</taxon>
        <taxon>Pseudomonadati</taxon>
        <taxon>Bacteroidota</taxon>
        <taxon>Cytophagia</taxon>
        <taxon>Cytophagales</taxon>
        <taxon>Rhodocytophagaceae</taxon>
        <taxon>Rhodocytophaga</taxon>
    </lineage>
</organism>
<dbReference type="Gene3D" id="1.20.1250.20">
    <property type="entry name" value="MFS general substrate transporter like domains"/>
    <property type="match status" value="1"/>
</dbReference>
<feature type="transmembrane region" description="Helical" evidence="5">
    <location>
        <begin position="134"/>
        <end position="155"/>
    </location>
</feature>
<keyword evidence="8" id="KW-1185">Reference proteome</keyword>
<keyword evidence="3 5" id="KW-1133">Transmembrane helix</keyword>
<comment type="caution">
    <text evidence="7">The sequence shown here is derived from an EMBL/GenBank/DDBJ whole genome shotgun (WGS) entry which is preliminary data.</text>
</comment>
<feature type="transmembrane region" description="Helical" evidence="5">
    <location>
        <begin position="202"/>
        <end position="225"/>
    </location>
</feature>
<feature type="transmembrane region" description="Helical" evidence="5">
    <location>
        <begin position="161"/>
        <end position="182"/>
    </location>
</feature>
<evidence type="ECO:0000256" key="5">
    <source>
        <dbReference type="SAM" id="Phobius"/>
    </source>
</evidence>
<accession>A0ABT8R5D2</accession>
<keyword evidence="4 5" id="KW-0472">Membrane</keyword>
<evidence type="ECO:0000256" key="4">
    <source>
        <dbReference type="ARBA" id="ARBA00023136"/>
    </source>
</evidence>
<evidence type="ECO:0000313" key="7">
    <source>
        <dbReference type="EMBL" id="MDO1447302.1"/>
    </source>
</evidence>